<comment type="similarity">
    <text evidence="3">Belongs to the ARL6IP4 family.</text>
</comment>
<comment type="subcellular location">
    <subcellularLocation>
        <location evidence="1">Nucleus speckle</location>
    </subcellularLocation>
    <subcellularLocation>
        <location evidence="2">Nucleus</location>
        <location evidence="2">Nucleolus</location>
    </subcellularLocation>
</comment>
<keyword evidence="7" id="KW-0539">Nucleus</keyword>
<dbReference type="GO" id="GO:0016607">
    <property type="term" value="C:nuclear speck"/>
    <property type="evidence" value="ECO:0007669"/>
    <property type="project" value="UniProtKB-SubCell"/>
</dbReference>
<evidence type="ECO:0000256" key="2">
    <source>
        <dbReference type="ARBA" id="ARBA00004604"/>
    </source>
</evidence>
<evidence type="ECO:0000256" key="6">
    <source>
        <dbReference type="ARBA" id="ARBA00023187"/>
    </source>
</evidence>
<gene>
    <name evidence="9" type="ORF">ACHAWO_005945</name>
</gene>
<reference evidence="9 10" key="1">
    <citation type="submission" date="2024-10" db="EMBL/GenBank/DDBJ databases">
        <title>Updated reference genomes for cyclostephanoid diatoms.</title>
        <authorList>
            <person name="Roberts W.R."/>
            <person name="Alverson A.J."/>
        </authorList>
    </citation>
    <scope>NUCLEOTIDE SEQUENCE [LARGE SCALE GENOMIC DNA]</scope>
    <source>
        <strain evidence="9 10">AJA010-31</strain>
    </source>
</reference>
<keyword evidence="6" id="KW-0508">mRNA splicing</keyword>
<proteinExistence type="inferred from homology"/>
<evidence type="ECO:0000256" key="7">
    <source>
        <dbReference type="ARBA" id="ARBA00023242"/>
    </source>
</evidence>
<protein>
    <recommendedName>
        <fullName evidence="4">ADP-ribosylation factor-like protein 6-interacting protein 4</fullName>
    </recommendedName>
</protein>
<keyword evidence="10" id="KW-1185">Reference proteome</keyword>
<dbReference type="GO" id="GO:0008380">
    <property type="term" value="P:RNA splicing"/>
    <property type="evidence" value="ECO:0007669"/>
    <property type="project" value="UniProtKB-KW"/>
</dbReference>
<evidence type="ECO:0000256" key="8">
    <source>
        <dbReference type="SAM" id="MobiDB-lite"/>
    </source>
</evidence>
<dbReference type="Pfam" id="PF10500">
    <property type="entry name" value="SR-25"/>
    <property type="match status" value="1"/>
</dbReference>
<dbReference type="InterPro" id="IPR019532">
    <property type="entry name" value="Nucl_RNA-splicing_assoc_SR-25"/>
</dbReference>
<organism evidence="9 10">
    <name type="scientific">Cyclotella atomus</name>
    <dbReference type="NCBI Taxonomy" id="382360"/>
    <lineage>
        <taxon>Eukaryota</taxon>
        <taxon>Sar</taxon>
        <taxon>Stramenopiles</taxon>
        <taxon>Ochrophyta</taxon>
        <taxon>Bacillariophyta</taxon>
        <taxon>Coscinodiscophyceae</taxon>
        <taxon>Thalassiosirophycidae</taxon>
        <taxon>Stephanodiscales</taxon>
        <taxon>Stephanodiscaceae</taxon>
        <taxon>Cyclotella</taxon>
    </lineage>
</organism>
<dbReference type="Proteomes" id="UP001530400">
    <property type="component" value="Unassembled WGS sequence"/>
</dbReference>
<comment type="caution">
    <text evidence="9">The sequence shown here is derived from an EMBL/GenBank/DDBJ whole genome shotgun (WGS) entry which is preliminary data.</text>
</comment>
<sequence>MASSDSDNRPRKRRSHKRSKHRRRSESISSDSSSSCDRRKKRRKKEKKKLKRSRDDDSSSGVRRKKSHKKRRKKDRGTSFSDTEDASLIKEATSKDGCSTSTLAASATAPTNPTKSDSPPNKPSAAKGPMTQAQYQQLHSQIHEVIDPHTGRTRWQRGTGEIVERIVSREQHMNLNLCATRGDGASFGRDIVHAALRR</sequence>
<feature type="compositionally biased region" description="Low complexity" evidence="8">
    <location>
        <begin position="99"/>
        <end position="116"/>
    </location>
</feature>
<name>A0ABD3N5B0_9STRA</name>
<dbReference type="EMBL" id="JALLPJ020001290">
    <property type="protein sequence ID" value="KAL3771288.1"/>
    <property type="molecule type" value="Genomic_DNA"/>
</dbReference>
<evidence type="ECO:0000313" key="9">
    <source>
        <dbReference type="EMBL" id="KAL3771288.1"/>
    </source>
</evidence>
<feature type="compositionally biased region" description="Basic residues" evidence="8">
    <location>
        <begin position="10"/>
        <end position="24"/>
    </location>
</feature>
<evidence type="ECO:0000256" key="3">
    <source>
        <dbReference type="ARBA" id="ARBA00006852"/>
    </source>
</evidence>
<feature type="compositionally biased region" description="Basic residues" evidence="8">
    <location>
        <begin position="62"/>
        <end position="75"/>
    </location>
</feature>
<keyword evidence="5" id="KW-0507">mRNA processing</keyword>
<dbReference type="GO" id="GO:0005730">
    <property type="term" value="C:nucleolus"/>
    <property type="evidence" value="ECO:0007669"/>
    <property type="project" value="UniProtKB-SubCell"/>
</dbReference>
<evidence type="ECO:0000256" key="5">
    <source>
        <dbReference type="ARBA" id="ARBA00022664"/>
    </source>
</evidence>
<evidence type="ECO:0000256" key="4">
    <source>
        <dbReference type="ARBA" id="ARBA00017993"/>
    </source>
</evidence>
<evidence type="ECO:0000313" key="10">
    <source>
        <dbReference type="Proteomes" id="UP001530400"/>
    </source>
</evidence>
<evidence type="ECO:0000256" key="1">
    <source>
        <dbReference type="ARBA" id="ARBA00004324"/>
    </source>
</evidence>
<accession>A0ABD3N5B0</accession>
<dbReference type="GO" id="GO:0006397">
    <property type="term" value="P:mRNA processing"/>
    <property type="evidence" value="ECO:0007669"/>
    <property type="project" value="UniProtKB-KW"/>
</dbReference>
<feature type="region of interest" description="Disordered" evidence="8">
    <location>
        <begin position="1"/>
        <end position="136"/>
    </location>
</feature>
<dbReference type="AlphaFoldDB" id="A0ABD3N5B0"/>
<feature type="compositionally biased region" description="Basic residues" evidence="8">
    <location>
        <begin position="38"/>
        <end position="52"/>
    </location>
</feature>